<organism evidence="1 2">
    <name type="scientific">Pyrocoelia pectoralis</name>
    <dbReference type="NCBI Taxonomy" id="417401"/>
    <lineage>
        <taxon>Eukaryota</taxon>
        <taxon>Metazoa</taxon>
        <taxon>Ecdysozoa</taxon>
        <taxon>Arthropoda</taxon>
        <taxon>Hexapoda</taxon>
        <taxon>Insecta</taxon>
        <taxon>Pterygota</taxon>
        <taxon>Neoptera</taxon>
        <taxon>Endopterygota</taxon>
        <taxon>Coleoptera</taxon>
        <taxon>Polyphaga</taxon>
        <taxon>Elateriformia</taxon>
        <taxon>Elateroidea</taxon>
        <taxon>Lampyridae</taxon>
        <taxon>Lampyrinae</taxon>
        <taxon>Pyrocoelia</taxon>
    </lineage>
</organism>
<name>A0AAN7VV24_9COLE</name>
<evidence type="ECO:0000313" key="1">
    <source>
        <dbReference type="EMBL" id="KAK5649783.1"/>
    </source>
</evidence>
<evidence type="ECO:0000313" key="2">
    <source>
        <dbReference type="Proteomes" id="UP001329430"/>
    </source>
</evidence>
<dbReference type="Proteomes" id="UP001329430">
    <property type="component" value="Chromosome 1"/>
</dbReference>
<protein>
    <submittedName>
        <fullName evidence="1">Uncharacterized protein</fullName>
    </submittedName>
</protein>
<reference evidence="1 2" key="1">
    <citation type="journal article" date="2024" name="Insects">
        <title>An Improved Chromosome-Level Genome Assembly of the Firefly Pyrocoelia pectoralis.</title>
        <authorList>
            <person name="Fu X."/>
            <person name="Meyer-Rochow V.B."/>
            <person name="Ballantyne L."/>
            <person name="Zhu X."/>
        </authorList>
    </citation>
    <scope>NUCLEOTIDE SEQUENCE [LARGE SCALE GENOMIC DNA]</scope>
    <source>
        <strain evidence="1">XCY_ONT2</strain>
    </source>
</reference>
<accession>A0AAN7VV24</accession>
<dbReference type="EMBL" id="JAVRBK010000001">
    <property type="protein sequence ID" value="KAK5649783.1"/>
    <property type="molecule type" value="Genomic_DNA"/>
</dbReference>
<proteinExistence type="predicted"/>
<keyword evidence="2" id="KW-1185">Reference proteome</keyword>
<gene>
    <name evidence="1" type="ORF">RI129_000812</name>
</gene>
<dbReference type="AlphaFoldDB" id="A0AAN7VV24"/>
<comment type="caution">
    <text evidence="1">The sequence shown here is derived from an EMBL/GenBank/DDBJ whole genome shotgun (WGS) entry which is preliminary data.</text>
</comment>
<sequence>MDQYNGIRLGKWDSSHENGYNTYEGVGLVSSFGYNEDYCGDSVKKDYFQGFDSELSLSAFRIPQAIATLVCLFLTLVKGQSFGGYGFHQAFSGGLDVSLGLRDPRQNTGPVVFPPAPPDTGETSGVIPGASGYGFVPPGQSDYQYFCFCQ</sequence>